<organism evidence="1 2">
    <name type="scientific">Oldenlandia corymbosa var. corymbosa</name>
    <dbReference type="NCBI Taxonomy" id="529605"/>
    <lineage>
        <taxon>Eukaryota</taxon>
        <taxon>Viridiplantae</taxon>
        <taxon>Streptophyta</taxon>
        <taxon>Embryophyta</taxon>
        <taxon>Tracheophyta</taxon>
        <taxon>Spermatophyta</taxon>
        <taxon>Magnoliopsida</taxon>
        <taxon>eudicotyledons</taxon>
        <taxon>Gunneridae</taxon>
        <taxon>Pentapetalae</taxon>
        <taxon>asterids</taxon>
        <taxon>lamiids</taxon>
        <taxon>Gentianales</taxon>
        <taxon>Rubiaceae</taxon>
        <taxon>Rubioideae</taxon>
        <taxon>Spermacoceae</taxon>
        <taxon>Hedyotis-Oldenlandia complex</taxon>
        <taxon>Oldenlandia</taxon>
    </lineage>
</organism>
<sequence length="467" mass="53232">MREKTLKQEIASLQAGKGLLEQEKQSSEESRKEEHALRLAREFTGLDGCFLGKNGAHGGLASILVGMSNDAKALGGHGVAVAALDRMESGRTINAGWLQQFIRLHPKKTLHEALKKGLQQLSDSQLPLFGPLCSAVSQMRSSTEIASFEGDALTVLPDDAGEEVRVPELAPDFIGIEVEWEEDSSEQVREDDQNNQELVGKERRLLHLSRKPTKANQASCRVRRKFEPSLCNRVFVAKDSYFIHLLHLLVLEEDEVVKFPMYAMISSILRKFGDVHNTDKVKLLEKELSDAVNALNLRVHSPLVQPFRQQEEEWKRRLHQYNLDFHASLSLEANIDEEMGKLKGENSQLGRRKKIVISMWFLEKFDMLAPVESQIKVRTERFIAAINLLKKRTREAEFYSRQATVLQNILVDNQISLPILDDLDLEDKARERAAAEEYLVRLNDQDWEILDLRDKLGHCLHMLRSLE</sequence>
<keyword evidence="2" id="KW-1185">Reference proteome</keyword>
<dbReference type="Proteomes" id="UP001161247">
    <property type="component" value="Chromosome 8"/>
</dbReference>
<reference evidence="1" key="1">
    <citation type="submission" date="2023-03" db="EMBL/GenBank/DDBJ databases">
        <authorList>
            <person name="Julca I."/>
        </authorList>
    </citation>
    <scope>NUCLEOTIDE SEQUENCE</scope>
</reference>
<proteinExistence type="predicted"/>
<evidence type="ECO:0000313" key="1">
    <source>
        <dbReference type="EMBL" id="CAI9115251.1"/>
    </source>
</evidence>
<name>A0AAV1E4S6_OLDCO</name>
<dbReference type="AlphaFoldDB" id="A0AAV1E4S6"/>
<accession>A0AAV1E4S6</accession>
<gene>
    <name evidence="1" type="ORF">OLC1_LOCUS21816</name>
</gene>
<evidence type="ECO:0000313" key="2">
    <source>
        <dbReference type="Proteomes" id="UP001161247"/>
    </source>
</evidence>
<protein>
    <submittedName>
        <fullName evidence="1">OLC1v1016104C1</fullName>
    </submittedName>
</protein>
<dbReference type="EMBL" id="OX459125">
    <property type="protein sequence ID" value="CAI9115251.1"/>
    <property type="molecule type" value="Genomic_DNA"/>
</dbReference>